<sequence>MKNEDLNDPHTYWKEILIVVAILSFLVGVLVG</sequence>
<reference evidence="2" key="1">
    <citation type="submission" date="2020-04" db="EMBL/GenBank/DDBJ databases">
        <authorList>
            <person name="Chiriac C."/>
            <person name="Salcher M."/>
            <person name="Ghai R."/>
            <person name="Kavagutti S V."/>
        </authorList>
    </citation>
    <scope>NUCLEOTIDE SEQUENCE</scope>
</reference>
<organism evidence="2">
    <name type="scientific">uncultured Caudovirales phage</name>
    <dbReference type="NCBI Taxonomy" id="2100421"/>
    <lineage>
        <taxon>Viruses</taxon>
        <taxon>Duplodnaviria</taxon>
        <taxon>Heunggongvirae</taxon>
        <taxon>Uroviricota</taxon>
        <taxon>Caudoviricetes</taxon>
        <taxon>Peduoviridae</taxon>
        <taxon>Maltschvirus</taxon>
        <taxon>Maltschvirus maltsch</taxon>
    </lineage>
</organism>
<protein>
    <submittedName>
        <fullName evidence="2">Uncharacterized protein</fullName>
    </submittedName>
</protein>
<accession>A0A6J5NM51</accession>
<proteinExistence type="predicted"/>
<gene>
    <name evidence="2" type="ORF">UFOVP694_116</name>
</gene>
<feature type="transmembrane region" description="Helical" evidence="1">
    <location>
        <begin position="12"/>
        <end position="31"/>
    </location>
</feature>
<evidence type="ECO:0000256" key="1">
    <source>
        <dbReference type="SAM" id="Phobius"/>
    </source>
</evidence>
<name>A0A6J5NM51_9CAUD</name>
<keyword evidence="1" id="KW-0812">Transmembrane</keyword>
<evidence type="ECO:0000313" key="2">
    <source>
        <dbReference type="EMBL" id="CAB4158048.1"/>
    </source>
</evidence>
<keyword evidence="1" id="KW-1133">Transmembrane helix</keyword>
<dbReference type="EMBL" id="LR796651">
    <property type="protein sequence ID" value="CAB4158048.1"/>
    <property type="molecule type" value="Genomic_DNA"/>
</dbReference>
<keyword evidence="1" id="KW-0472">Membrane</keyword>